<organism evidence="7 8">
    <name type="scientific">Rhizobium setariae</name>
    <dbReference type="NCBI Taxonomy" id="2801340"/>
    <lineage>
        <taxon>Bacteria</taxon>
        <taxon>Pseudomonadati</taxon>
        <taxon>Pseudomonadota</taxon>
        <taxon>Alphaproteobacteria</taxon>
        <taxon>Hyphomicrobiales</taxon>
        <taxon>Rhizobiaceae</taxon>
        <taxon>Rhizobium/Agrobacterium group</taxon>
        <taxon>Rhizobium</taxon>
    </lineage>
</organism>
<dbReference type="Proteomes" id="UP000633219">
    <property type="component" value="Unassembled WGS sequence"/>
</dbReference>
<dbReference type="AlphaFoldDB" id="A0A936YS94"/>
<keyword evidence="4 5" id="KW-0472">Membrane</keyword>
<evidence type="ECO:0000313" key="7">
    <source>
        <dbReference type="EMBL" id="MBL0371712.1"/>
    </source>
</evidence>
<evidence type="ECO:0000256" key="3">
    <source>
        <dbReference type="ARBA" id="ARBA00022989"/>
    </source>
</evidence>
<accession>A0A936YS94</accession>
<keyword evidence="8" id="KW-1185">Reference proteome</keyword>
<dbReference type="EMBL" id="JAEQNC010000003">
    <property type="protein sequence ID" value="MBL0371712.1"/>
    <property type="molecule type" value="Genomic_DNA"/>
</dbReference>
<dbReference type="PANTHER" id="PTHR33507:SF3">
    <property type="entry name" value="INNER MEMBRANE PROTEIN YBBJ"/>
    <property type="match status" value="1"/>
</dbReference>
<feature type="domain" description="NfeD-like C-terminal" evidence="6">
    <location>
        <begin position="98"/>
        <end position="150"/>
    </location>
</feature>
<dbReference type="RefSeq" id="WP_201655015.1">
    <property type="nucleotide sequence ID" value="NZ_JAEQNC010000003.1"/>
</dbReference>
<name>A0A936YS94_9HYPH</name>
<feature type="transmembrane region" description="Helical" evidence="5">
    <location>
        <begin position="12"/>
        <end position="36"/>
    </location>
</feature>
<evidence type="ECO:0000256" key="2">
    <source>
        <dbReference type="ARBA" id="ARBA00022692"/>
    </source>
</evidence>
<evidence type="ECO:0000256" key="4">
    <source>
        <dbReference type="ARBA" id="ARBA00023136"/>
    </source>
</evidence>
<dbReference type="InterPro" id="IPR052165">
    <property type="entry name" value="Membrane_assoc_protease"/>
</dbReference>
<gene>
    <name evidence="7" type="ORF">JJB09_06700</name>
</gene>
<dbReference type="InterPro" id="IPR002810">
    <property type="entry name" value="NfeD-like_C"/>
</dbReference>
<evidence type="ECO:0000256" key="1">
    <source>
        <dbReference type="ARBA" id="ARBA00004141"/>
    </source>
</evidence>
<dbReference type="Gene3D" id="2.40.50.140">
    <property type="entry name" value="Nucleic acid-binding proteins"/>
    <property type="match status" value="1"/>
</dbReference>
<evidence type="ECO:0000313" key="8">
    <source>
        <dbReference type="Proteomes" id="UP000633219"/>
    </source>
</evidence>
<sequence>MISNFVHSAGPWAWWIFGIVLLVAEVALPGNFLIWVGVAGVLTGALSNLFWETSWWGWQVQWLVFAVLSGVCLFIGRNWLKRSGARSEEPTLNDRGASLVGRTTSLADPIVNGRGRVRIGDAFWTVSGPELPAGTKVKIVGSEGSGLKVEAL</sequence>
<reference evidence="7" key="1">
    <citation type="submission" date="2021-01" db="EMBL/GenBank/DDBJ databases">
        <title>Rhizobium sp. strain KVB221 16S ribosomal RNA gene Genome sequencing and assembly.</title>
        <authorList>
            <person name="Kang M."/>
        </authorList>
    </citation>
    <scope>NUCLEOTIDE SEQUENCE</scope>
    <source>
        <strain evidence="7">KVB221</strain>
    </source>
</reference>
<keyword evidence="2 5" id="KW-0812">Transmembrane</keyword>
<evidence type="ECO:0000259" key="6">
    <source>
        <dbReference type="Pfam" id="PF01957"/>
    </source>
</evidence>
<dbReference type="PANTHER" id="PTHR33507">
    <property type="entry name" value="INNER MEMBRANE PROTEIN YBBJ"/>
    <property type="match status" value="1"/>
</dbReference>
<comment type="subcellular location">
    <subcellularLocation>
        <location evidence="1">Membrane</location>
        <topology evidence="1">Multi-pass membrane protein</topology>
    </subcellularLocation>
</comment>
<comment type="caution">
    <text evidence="7">The sequence shown here is derived from an EMBL/GenBank/DDBJ whole genome shotgun (WGS) entry which is preliminary data.</text>
</comment>
<protein>
    <submittedName>
        <fullName evidence="7">NfeD family protein</fullName>
    </submittedName>
</protein>
<dbReference type="Pfam" id="PF01957">
    <property type="entry name" value="NfeD"/>
    <property type="match status" value="1"/>
</dbReference>
<evidence type="ECO:0000256" key="5">
    <source>
        <dbReference type="SAM" id="Phobius"/>
    </source>
</evidence>
<proteinExistence type="predicted"/>
<dbReference type="GO" id="GO:0005886">
    <property type="term" value="C:plasma membrane"/>
    <property type="evidence" value="ECO:0007669"/>
    <property type="project" value="TreeGrafter"/>
</dbReference>
<keyword evidence="3 5" id="KW-1133">Transmembrane helix</keyword>
<dbReference type="InterPro" id="IPR012340">
    <property type="entry name" value="NA-bd_OB-fold"/>
</dbReference>
<feature type="transmembrane region" description="Helical" evidence="5">
    <location>
        <begin position="56"/>
        <end position="76"/>
    </location>
</feature>